<reference evidence="1 2" key="1">
    <citation type="journal article" date="2015" name="Nature">
        <title>rRNA introns, odd ribosomes, and small enigmatic genomes across a large radiation of phyla.</title>
        <authorList>
            <person name="Brown C.T."/>
            <person name="Hug L.A."/>
            <person name="Thomas B.C."/>
            <person name="Sharon I."/>
            <person name="Castelle C.J."/>
            <person name="Singh A."/>
            <person name="Wilkins M.J."/>
            <person name="Williams K.H."/>
            <person name="Banfield J.F."/>
        </authorList>
    </citation>
    <scope>NUCLEOTIDE SEQUENCE [LARGE SCALE GENOMIC DNA]</scope>
</reference>
<sequence>MRRSRFLLLIALFFLTFLFFKVKTLDKFTYINNKDGNAEIIVVDPLKDDLIKIFIDKNFNLESSRNFGEYKLASLWILGEKEKYNGKLVTETIVKNFNIPVYLWKDGDSTNLNLYQTIKVFWLFDKKNDYDYSLTSKTVKDSILINFVNPYVAQRMPKVRIENLTGENGVAEDVSKILEIIGFKTADYSKGYDEKLDCEVIGSNKNYNEIVSKIFNCQSFIDLNQTIDLKIRIGKSFSDRF</sequence>
<protein>
    <recommendedName>
        <fullName evidence="3">LytR/CpsA/Psr regulator C-terminal domain-containing protein</fullName>
    </recommendedName>
</protein>
<accession>A0A0G0C290</accession>
<evidence type="ECO:0000313" key="2">
    <source>
        <dbReference type="Proteomes" id="UP000034778"/>
    </source>
</evidence>
<comment type="caution">
    <text evidence="1">The sequence shown here is derived from an EMBL/GenBank/DDBJ whole genome shotgun (WGS) entry which is preliminary data.</text>
</comment>
<evidence type="ECO:0000313" key="1">
    <source>
        <dbReference type="EMBL" id="KKP45265.1"/>
    </source>
</evidence>
<dbReference type="STRING" id="1618566.UR35_C0002G0098"/>
<proteinExistence type="predicted"/>
<name>A0A0G0C290_9BACT</name>
<dbReference type="EMBL" id="LBOW01000002">
    <property type="protein sequence ID" value="KKP45265.1"/>
    <property type="molecule type" value="Genomic_DNA"/>
</dbReference>
<dbReference type="Proteomes" id="UP000034778">
    <property type="component" value="Unassembled WGS sequence"/>
</dbReference>
<evidence type="ECO:0008006" key="3">
    <source>
        <dbReference type="Google" id="ProtNLM"/>
    </source>
</evidence>
<dbReference type="AlphaFoldDB" id="A0A0G0C290"/>
<gene>
    <name evidence="1" type="ORF">UR35_C0002G0098</name>
</gene>
<organism evidence="1 2">
    <name type="scientific">Candidatus Woesebacteria bacterium GW2011_GWB1_33_22</name>
    <dbReference type="NCBI Taxonomy" id="1618566"/>
    <lineage>
        <taxon>Bacteria</taxon>
        <taxon>Candidatus Woeseibacteriota</taxon>
    </lineage>
</organism>